<sequence length="474" mass="53305">MATYYIIQVIVPRTRKLHWKNPQVIVPTKYVKPAKDGIMSAAYPSPPFTEDLNSLIEDFVVKYPEAEPSAEWQRYECVIELFAGSYTDAQGLMIRLFQNLRTTVSKRKPESIPKENSSAKEADQQKKKFSQNADATVTSQVEVIVPGLNESLNQNSTESLLHTGEYRDTSSSNDSNASKSCEMLMPPLLNEKQSIDTAMEGDDNPFGLLLNASNIAEEVNVSEETVRSLLYGEIPILQDPLPTSTPNTPNVMVPNENAPDEPQTQTMSGQDGMTVPKEPLSPVVLASDVPNHLLTMQDLMDTGVEDVANIGKERRPLMDLAIVIPFDDLKKEYNTFNFPLKTCEEFNRFNEQLRLNHQDIRSNLVKKKHIFVTTNSDRDSKDNLRVYVRRVMSETVVLSHTAQQSSTIDDKKPIFPNTEFFKCVRDAFFAVHNIPKNVLNETALLRGMGSIINAARTWRDDDDECSDDGNGQPQ</sequence>
<name>A0ACC2P4K3_9HYME</name>
<accession>A0ACC2P4K3</accession>
<evidence type="ECO:0000313" key="1">
    <source>
        <dbReference type="EMBL" id="KAJ8678033.1"/>
    </source>
</evidence>
<reference evidence="1" key="1">
    <citation type="submission" date="2023-04" db="EMBL/GenBank/DDBJ databases">
        <title>A chromosome-level genome assembly of the parasitoid wasp Eretmocerus hayati.</title>
        <authorList>
            <person name="Zhong Y."/>
            <person name="Liu S."/>
            <person name="Liu Y."/>
        </authorList>
    </citation>
    <scope>NUCLEOTIDE SEQUENCE</scope>
    <source>
        <strain evidence="1">ZJU_SS_LIU_2023</strain>
    </source>
</reference>
<dbReference type="EMBL" id="CM056742">
    <property type="protein sequence ID" value="KAJ8678033.1"/>
    <property type="molecule type" value="Genomic_DNA"/>
</dbReference>
<organism evidence="1 2">
    <name type="scientific">Eretmocerus hayati</name>
    <dbReference type="NCBI Taxonomy" id="131215"/>
    <lineage>
        <taxon>Eukaryota</taxon>
        <taxon>Metazoa</taxon>
        <taxon>Ecdysozoa</taxon>
        <taxon>Arthropoda</taxon>
        <taxon>Hexapoda</taxon>
        <taxon>Insecta</taxon>
        <taxon>Pterygota</taxon>
        <taxon>Neoptera</taxon>
        <taxon>Endopterygota</taxon>
        <taxon>Hymenoptera</taxon>
        <taxon>Apocrita</taxon>
        <taxon>Proctotrupomorpha</taxon>
        <taxon>Chalcidoidea</taxon>
        <taxon>Aphelinidae</taxon>
        <taxon>Aphelininae</taxon>
        <taxon>Eretmocerus</taxon>
    </lineage>
</organism>
<protein>
    <submittedName>
        <fullName evidence="1">Uncharacterized protein</fullName>
    </submittedName>
</protein>
<evidence type="ECO:0000313" key="2">
    <source>
        <dbReference type="Proteomes" id="UP001239111"/>
    </source>
</evidence>
<keyword evidence="2" id="KW-1185">Reference proteome</keyword>
<dbReference type="Proteomes" id="UP001239111">
    <property type="component" value="Chromosome 2"/>
</dbReference>
<proteinExistence type="predicted"/>
<gene>
    <name evidence="1" type="ORF">QAD02_013820</name>
</gene>
<comment type="caution">
    <text evidence="1">The sequence shown here is derived from an EMBL/GenBank/DDBJ whole genome shotgun (WGS) entry which is preliminary data.</text>
</comment>